<accession>A0AAV4QCU4</accession>
<evidence type="ECO:0000313" key="2">
    <source>
        <dbReference type="Proteomes" id="UP001054945"/>
    </source>
</evidence>
<dbReference type="EMBL" id="BPLR01005918">
    <property type="protein sequence ID" value="GIY06047.1"/>
    <property type="molecule type" value="Genomic_DNA"/>
</dbReference>
<evidence type="ECO:0000313" key="1">
    <source>
        <dbReference type="EMBL" id="GIY06047.1"/>
    </source>
</evidence>
<organism evidence="1 2">
    <name type="scientific">Caerostris extrusa</name>
    <name type="common">Bark spider</name>
    <name type="synonym">Caerostris bankana</name>
    <dbReference type="NCBI Taxonomy" id="172846"/>
    <lineage>
        <taxon>Eukaryota</taxon>
        <taxon>Metazoa</taxon>
        <taxon>Ecdysozoa</taxon>
        <taxon>Arthropoda</taxon>
        <taxon>Chelicerata</taxon>
        <taxon>Arachnida</taxon>
        <taxon>Araneae</taxon>
        <taxon>Araneomorphae</taxon>
        <taxon>Entelegynae</taxon>
        <taxon>Araneoidea</taxon>
        <taxon>Araneidae</taxon>
        <taxon>Caerostris</taxon>
    </lineage>
</organism>
<sequence>MTIFYSQRVDKAQLFIASSGQPKGSLVFVHSLLLRDPLPCLLSGHRHGDFFVMGELDLSSDLILSPYLVGENLLLIFGSCSSPDFYLVKTCVD</sequence>
<gene>
    <name evidence="1" type="ORF">CEXT_372251</name>
</gene>
<name>A0AAV4QCU4_CAEEX</name>
<comment type="caution">
    <text evidence="1">The sequence shown here is derived from an EMBL/GenBank/DDBJ whole genome shotgun (WGS) entry which is preliminary data.</text>
</comment>
<proteinExistence type="predicted"/>
<reference evidence="1 2" key="1">
    <citation type="submission" date="2021-06" db="EMBL/GenBank/DDBJ databases">
        <title>Caerostris extrusa draft genome.</title>
        <authorList>
            <person name="Kono N."/>
            <person name="Arakawa K."/>
        </authorList>
    </citation>
    <scope>NUCLEOTIDE SEQUENCE [LARGE SCALE GENOMIC DNA]</scope>
</reference>
<protein>
    <submittedName>
        <fullName evidence="1">Uncharacterized protein</fullName>
    </submittedName>
</protein>
<keyword evidence="2" id="KW-1185">Reference proteome</keyword>
<dbReference type="Proteomes" id="UP001054945">
    <property type="component" value="Unassembled WGS sequence"/>
</dbReference>
<dbReference type="AlphaFoldDB" id="A0AAV4QCU4"/>